<feature type="region of interest" description="Disordered" evidence="1">
    <location>
        <begin position="50"/>
        <end position="120"/>
    </location>
</feature>
<evidence type="ECO:0000256" key="1">
    <source>
        <dbReference type="SAM" id="MobiDB-lite"/>
    </source>
</evidence>
<accession>A0A4C1XN85</accession>
<proteinExistence type="predicted"/>
<keyword evidence="3" id="KW-1185">Reference proteome</keyword>
<protein>
    <submittedName>
        <fullName evidence="2">Uncharacterized protein</fullName>
    </submittedName>
</protein>
<dbReference type="Proteomes" id="UP000299102">
    <property type="component" value="Unassembled WGS sequence"/>
</dbReference>
<organism evidence="2 3">
    <name type="scientific">Eumeta variegata</name>
    <name type="common">Bagworm moth</name>
    <name type="synonym">Eumeta japonica</name>
    <dbReference type="NCBI Taxonomy" id="151549"/>
    <lineage>
        <taxon>Eukaryota</taxon>
        <taxon>Metazoa</taxon>
        <taxon>Ecdysozoa</taxon>
        <taxon>Arthropoda</taxon>
        <taxon>Hexapoda</taxon>
        <taxon>Insecta</taxon>
        <taxon>Pterygota</taxon>
        <taxon>Neoptera</taxon>
        <taxon>Endopterygota</taxon>
        <taxon>Lepidoptera</taxon>
        <taxon>Glossata</taxon>
        <taxon>Ditrysia</taxon>
        <taxon>Tineoidea</taxon>
        <taxon>Psychidae</taxon>
        <taxon>Oiketicinae</taxon>
        <taxon>Eumeta</taxon>
    </lineage>
</organism>
<name>A0A4C1XN85_EUMVA</name>
<sequence>MIGSPGSAINTANLGAYKSTLPHFSSTSIVRAPHWPSSLMRWLSEFHFDLPPSMPPRPPVAESVPQGRRGARRNETAGGEGAERSPDRGNCPVVGFDNVKSQREKTPFNRLHSEGLKSNI</sequence>
<evidence type="ECO:0000313" key="3">
    <source>
        <dbReference type="Proteomes" id="UP000299102"/>
    </source>
</evidence>
<dbReference type="AlphaFoldDB" id="A0A4C1XN85"/>
<dbReference type="EMBL" id="BGZK01000876">
    <property type="protein sequence ID" value="GBP63685.1"/>
    <property type="molecule type" value="Genomic_DNA"/>
</dbReference>
<evidence type="ECO:0000313" key="2">
    <source>
        <dbReference type="EMBL" id="GBP63685.1"/>
    </source>
</evidence>
<feature type="compositionally biased region" description="Basic and acidic residues" evidence="1">
    <location>
        <begin position="100"/>
        <end position="120"/>
    </location>
</feature>
<reference evidence="2 3" key="1">
    <citation type="journal article" date="2019" name="Commun. Biol.">
        <title>The bagworm genome reveals a unique fibroin gene that provides high tensile strength.</title>
        <authorList>
            <person name="Kono N."/>
            <person name="Nakamura H."/>
            <person name="Ohtoshi R."/>
            <person name="Tomita M."/>
            <person name="Numata K."/>
            <person name="Arakawa K."/>
        </authorList>
    </citation>
    <scope>NUCLEOTIDE SEQUENCE [LARGE SCALE GENOMIC DNA]</scope>
</reference>
<comment type="caution">
    <text evidence="2">The sequence shown here is derived from an EMBL/GenBank/DDBJ whole genome shotgun (WGS) entry which is preliminary data.</text>
</comment>
<gene>
    <name evidence="2" type="ORF">EVAR_82045_1</name>
</gene>